<accession>A0A066VL27</accession>
<dbReference type="InParanoid" id="A0A066VL27"/>
<feature type="region of interest" description="Disordered" evidence="1">
    <location>
        <begin position="65"/>
        <end position="161"/>
    </location>
</feature>
<proteinExistence type="predicted"/>
<reference evidence="2 3" key="1">
    <citation type="submission" date="2014-05" db="EMBL/GenBank/DDBJ databases">
        <title>Draft genome sequence of a rare smut relative, Tilletiaria anomala UBC 951.</title>
        <authorList>
            <consortium name="DOE Joint Genome Institute"/>
            <person name="Toome M."/>
            <person name="Kuo A."/>
            <person name="Henrissat B."/>
            <person name="Lipzen A."/>
            <person name="Tritt A."/>
            <person name="Yoshinaga Y."/>
            <person name="Zane M."/>
            <person name="Barry K."/>
            <person name="Grigoriev I.V."/>
            <person name="Spatafora J.W."/>
            <person name="Aimea M.C."/>
        </authorList>
    </citation>
    <scope>NUCLEOTIDE SEQUENCE [LARGE SCALE GENOMIC DNA]</scope>
    <source>
        <strain evidence="2 3">UBC 951</strain>
    </source>
</reference>
<comment type="caution">
    <text evidence="2">The sequence shown here is derived from an EMBL/GenBank/DDBJ whole genome shotgun (WGS) entry which is preliminary data.</text>
</comment>
<sequence length="283" mass="29120">MAPASSSAAAAAAAASATTANAAAASTAEGKAGEDPDAVESRVDFTALPTAQLDTYISYYELAPAFPPALDPAPPILDPEYETSSYNAQNGEVERAAEDEEEDGADDDNNNGDGEYDDADRDYGSADEAERGRKRRRTTKAKATDRSLDRQQPPPLGRRAAAALASERLASNRHDPFGLGLDANSSGADGNDYAAHTSSLSYASAAGRAGAAGAGAGELAPGAHGSSGATACPESFFDGDAATKYLAAVAGRHFQSLPQPKEGEIVVGFLYKCRTKDKILKIA</sequence>
<protein>
    <recommendedName>
        <fullName evidence="4">Histone deacetylase complex subunit SAP30 Sin3 binding domain-containing protein</fullName>
    </recommendedName>
</protein>
<keyword evidence="3" id="KW-1185">Reference proteome</keyword>
<dbReference type="HOGENOM" id="CLU_984138_0_0_1"/>
<feature type="compositionally biased region" description="Low complexity" evidence="1">
    <location>
        <begin position="1"/>
        <end position="28"/>
    </location>
</feature>
<dbReference type="AlphaFoldDB" id="A0A066VL27"/>
<dbReference type="GeneID" id="25267303"/>
<evidence type="ECO:0000313" key="3">
    <source>
        <dbReference type="Proteomes" id="UP000027361"/>
    </source>
</evidence>
<feature type="compositionally biased region" description="Acidic residues" evidence="1">
    <location>
        <begin position="97"/>
        <end position="120"/>
    </location>
</feature>
<dbReference type="OrthoDB" id="3356175at2759"/>
<dbReference type="EMBL" id="JMSN01000104">
    <property type="protein sequence ID" value="KDN39464.1"/>
    <property type="molecule type" value="Genomic_DNA"/>
</dbReference>
<organism evidence="2 3">
    <name type="scientific">Tilletiaria anomala (strain ATCC 24038 / CBS 436.72 / UBC 951)</name>
    <dbReference type="NCBI Taxonomy" id="1037660"/>
    <lineage>
        <taxon>Eukaryota</taxon>
        <taxon>Fungi</taxon>
        <taxon>Dikarya</taxon>
        <taxon>Basidiomycota</taxon>
        <taxon>Ustilaginomycotina</taxon>
        <taxon>Exobasidiomycetes</taxon>
        <taxon>Georgefischeriales</taxon>
        <taxon>Tilletiariaceae</taxon>
        <taxon>Tilletiaria</taxon>
    </lineage>
</organism>
<dbReference type="RefSeq" id="XP_013241052.1">
    <property type="nucleotide sequence ID" value="XM_013385598.1"/>
</dbReference>
<feature type="compositionally biased region" description="Pro residues" evidence="1">
    <location>
        <begin position="65"/>
        <end position="77"/>
    </location>
</feature>
<feature type="compositionally biased region" description="Basic and acidic residues" evidence="1">
    <location>
        <begin position="121"/>
        <end position="131"/>
    </location>
</feature>
<evidence type="ECO:0008006" key="4">
    <source>
        <dbReference type="Google" id="ProtNLM"/>
    </source>
</evidence>
<evidence type="ECO:0000313" key="2">
    <source>
        <dbReference type="EMBL" id="KDN39464.1"/>
    </source>
</evidence>
<gene>
    <name evidence="2" type="ORF">K437DRAFT_296104</name>
</gene>
<dbReference type="Proteomes" id="UP000027361">
    <property type="component" value="Unassembled WGS sequence"/>
</dbReference>
<name>A0A066VL27_TILAU</name>
<feature type="region of interest" description="Disordered" evidence="1">
    <location>
        <begin position="1"/>
        <end position="38"/>
    </location>
</feature>
<evidence type="ECO:0000256" key="1">
    <source>
        <dbReference type="SAM" id="MobiDB-lite"/>
    </source>
</evidence>